<evidence type="ECO:0000313" key="2">
    <source>
        <dbReference type="EMBL" id="RVT96035.1"/>
    </source>
</evidence>
<gene>
    <name evidence="2" type="ORF">EOD42_12980</name>
</gene>
<dbReference type="InterPro" id="IPR035901">
    <property type="entry name" value="GIY-YIG_endonuc_sf"/>
</dbReference>
<protein>
    <recommendedName>
        <fullName evidence="1">GIY-YIG domain-containing protein</fullName>
    </recommendedName>
</protein>
<comment type="caution">
    <text evidence="2">The sequence shown here is derived from an EMBL/GenBank/DDBJ whole genome shotgun (WGS) entry which is preliminary data.</text>
</comment>
<name>A0A437MEJ6_9PROT</name>
<feature type="domain" description="GIY-YIG" evidence="1">
    <location>
        <begin position="113"/>
        <end position="192"/>
    </location>
</feature>
<sequence length="196" mass="22197">MAKQKTLSKNIQKKSNPKEEFQFYGDWLIYILAEKEMSVPDLAAGTGLSATAIYKIRDKITSNPQNQTKELIEKFLKSSPGTKTKTNIHKASTVEGIGELQDFDPNDPSTYPAQFGVYVFYDSFDRPVYIGSAVKQTIATRTKQHKDIFWFKPPIVAKARFLSVDDEQLAKKIEKSLIGFFGSYNFLNKKNAPKRG</sequence>
<dbReference type="SUPFAM" id="SSF82771">
    <property type="entry name" value="GIY-YIG endonuclease"/>
    <property type="match status" value="1"/>
</dbReference>
<dbReference type="OrthoDB" id="8265562at2"/>
<accession>A0A437MEJ6</accession>
<evidence type="ECO:0000313" key="3">
    <source>
        <dbReference type="Proteomes" id="UP000282957"/>
    </source>
</evidence>
<dbReference type="RefSeq" id="WP_127787969.1">
    <property type="nucleotide sequence ID" value="NZ_SACL01000004.1"/>
</dbReference>
<dbReference type="InterPro" id="IPR000305">
    <property type="entry name" value="GIY-YIG_endonuc"/>
</dbReference>
<dbReference type="AlphaFoldDB" id="A0A437MEJ6"/>
<keyword evidence="3" id="KW-1185">Reference proteome</keyword>
<dbReference type="PROSITE" id="PS50164">
    <property type="entry name" value="GIY_YIG"/>
    <property type="match status" value="1"/>
</dbReference>
<proteinExistence type="predicted"/>
<dbReference type="EMBL" id="SACL01000004">
    <property type="protein sequence ID" value="RVT96035.1"/>
    <property type="molecule type" value="Genomic_DNA"/>
</dbReference>
<evidence type="ECO:0000259" key="1">
    <source>
        <dbReference type="PROSITE" id="PS50164"/>
    </source>
</evidence>
<reference evidence="2 3" key="1">
    <citation type="submission" date="2019-01" db="EMBL/GenBank/DDBJ databases">
        <authorList>
            <person name="Chen W.-M."/>
        </authorList>
    </citation>
    <scope>NUCLEOTIDE SEQUENCE [LARGE SCALE GENOMIC DNA]</scope>
    <source>
        <strain evidence="2 3">CCP-6</strain>
    </source>
</reference>
<organism evidence="2 3">
    <name type="scientific">Rhodovarius crocodyli</name>
    <dbReference type="NCBI Taxonomy" id="1979269"/>
    <lineage>
        <taxon>Bacteria</taxon>
        <taxon>Pseudomonadati</taxon>
        <taxon>Pseudomonadota</taxon>
        <taxon>Alphaproteobacteria</taxon>
        <taxon>Acetobacterales</taxon>
        <taxon>Roseomonadaceae</taxon>
        <taxon>Rhodovarius</taxon>
    </lineage>
</organism>
<dbReference type="Proteomes" id="UP000282957">
    <property type="component" value="Unassembled WGS sequence"/>
</dbReference>